<sequence>MTVGRYPLAPDAFSKRAIVMPSVESLYVALSGNYPLECACYQVLERIVPTPNAIEIEPALATDANGVLLEWPKDTTLE</sequence>
<dbReference type="AlphaFoldDB" id="A0A1P8RA92"/>
<name>A0A1P8RA92_9EURY</name>
<protein>
    <submittedName>
        <fullName evidence="1">Uncharacterized protein</fullName>
    </submittedName>
</protein>
<accession>A0A1P8RA92</accession>
<dbReference type="EMBL" id="CP019327">
    <property type="protein sequence ID" value="APX95607.1"/>
    <property type="molecule type" value="Genomic_DNA"/>
</dbReference>
<evidence type="ECO:0000313" key="2">
    <source>
        <dbReference type="Proteomes" id="UP000187321"/>
    </source>
</evidence>
<reference evidence="1 2" key="1">
    <citation type="submission" date="2017-01" db="EMBL/GenBank/DDBJ databases">
        <title>Complete genome sequence of Haloterrigena daqingensis type strain (JX313T).</title>
        <authorList>
            <person name="Shuang W."/>
        </authorList>
    </citation>
    <scope>NUCLEOTIDE SEQUENCE [LARGE SCALE GENOMIC DNA]</scope>
    <source>
        <strain evidence="1 2">JX313</strain>
    </source>
</reference>
<dbReference type="KEGG" id="hda:BB347_02690"/>
<evidence type="ECO:0000313" key="1">
    <source>
        <dbReference type="EMBL" id="APX95607.1"/>
    </source>
</evidence>
<dbReference type="Proteomes" id="UP000187321">
    <property type="component" value="Chromosome"/>
</dbReference>
<gene>
    <name evidence="1" type="ORF">BB347_02690</name>
</gene>
<proteinExistence type="predicted"/>
<organism evidence="1 2">
    <name type="scientific">Natronorubrum daqingense</name>
    <dbReference type="NCBI Taxonomy" id="588898"/>
    <lineage>
        <taxon>Archaea</taxon>
        <taxon>Methanobacteriati</taxon>
        <taxon>Methanobacteriota</taxon>
        <taxon>Stenosarchaea group</taxon>
        <taxon>Halobacteria</taxon>
        <taxon>Halobacteriales</taxon>
        <taxon>Natrialbaceae</taxon>
        <taxon>Natronorubrum</taxon>
    </lineage>
</organism>